<dbReference type="InterPro" id="IPR032816">
    <property type="entry name" value="VTT_dom"/>
</dbReference>
<evidence type="ECO:0000259" key="7">
    <source>
        <dbReference type="Pfam" id="PF09335"/>
    </source>
</evidence>
<keyword evidence="2" id="KW-1003">Cell membrane</keyword>
<dbReference type="AlphaFoldDB" id="A0ABD3PW81"/>
<keyword evidence="4 6" id="KW-1133">Transmembrane helix</keyword>
<organism evidence="8 9">
    <name type="scientific">Stephanodiscus triporus</name>
    <dbReference type="NCBI Taxonomy" id="2934178"/>
    <lineage>
        <taxon>Eukaryota</taxon>
        <taxon>Sar</taxon>
        <taxon>Stramenopiles</taxon>
        <taxon>Ochrophyta</taxon>
        <taxon>Bacillariophyta</taxon>
        <taxon>Coscinodiscophyceae</taxon>
        <taxon>Thalassiosirophycidae</taxon>
        <taxon>Stephanodiscales</taxon>
        <taxon>Stephanodiscaceae</taxon>
        <taxon>Stephanodiscus</taxon>
    </lineage>
</organism>
<keyword evidence="5 6" id="KW-0472">Membrane</keyword>
<dbReference type="PANTHER" id="PTHR12677">
    <property type="entry name" value="GOLGI APPARATUS MEMBRANE PROTEIN TVP38-RELATED"/>
    <property type="match status" value="1"/>
</dbReference>
<dbReference type="Pfam" id="PF09335">
    <property type="entry name" value="VTT_dom"/>
    <property type="match status" value="1"/>
</dbReference>
<dbReference type="EMBL" id="JALLAZ020000575">
    <property type="protein sequence ID" value="KAL3791849.1"/>
    <property type="molecule type" value="Genomic_DNA"/>
</dbReference>
<comment type="subcellular location">
    <subcellularLocation>
        <location evidence="1">Cell membrane</location>
        <topology evidence="1">Multi-pass membrane protein</topology>
    </subcellularLocation>
</comment>
<evidence type="ECO:0000256" key="3">
    <source>
        <dbReference type="ARBA" id="ARBA00022692"/>
    </source>
</evidence>
<evidence type="ECO:0000256" key="1">
    <source>
        <dbReference type="ARBA" id="ARBA00004651"/>
    </source>
</evidence>
<evidence type="ECO:0000313" key="8">
    <source>
        <dbReference type="EMBL" id="KAL3791849.1"/>
    </source>
</evidence>
<evidence type="ECO:0000256" key="6">
    <source>
        <dbReference type="SAM" id="Phobius"/>
    </source>
</evidence>
<evidence type="ECO:0000256" key="4">
    <source>
        <dbReference type="ARBA" id="ARBA00022989"/>
    </source>
</evidence>
<name>A0ABD3PW81_9STRA</name>
<feature type="transmembrane region" description="Helical" evidence="6">
    <location>
        <begin position="164"/>
        <end position="190"/>
    </location>
</feature>
<protein>
    <recommendedName>
        <fullName evidence="7">VTT domain-containing protein</fullName>
    </recommendedName>
</protein>
<evidence type="ECO:0000313" key="9">
    <source>
        <dbReference type="Proteomes" id="UP001530315"/>
    </source>
</evidence>
<evidence type="ECO:0000256" key="5">
    <source>
        <dbReference type="ARBA" id="ARBA00023136"/>
    </source>
</evidence>
<dbReference type="Proteomes" id="UP001530315">
    <property type="component" value="Unassembled WGS sequence"/>
</dbReference>
<comment type="caution">
    <text evidence="8">The sequence shown here is derived from an EMBL/GenBank/DDBJ whole genome shotgun (WGS) entry which is preliminary data.</text>
</comment>
<feature type="transmembrane region" description="Helical" evidence="6">
    <location>
        <begin position="45"/>
        <end position="68"/>
    </location>
</feature>
<feature type="transmembrane region" description="Helical" evidence="6">
    <location>
        <begin position="12"/>
        <end position="33"/>
    </location>
</feature>
<sequence>MGDVASRGDAGLLLYAIGFALWEACGLPTSVVETAAGMAFGRRRGLLGSFVGKTLGSCLAFVLGRTLLSEIVSSRMEGSEAFGAVVRGASRNPVRTAFVVRYSVFPQAIKNFGMALTTPVSFPVFLSSAVVHGLPFSTLWAALGDDAGARLRASESGGEMPANLVLNGLLAFVTIFGFVVSPTITGLWLADLRGEG</sequence>
<reference evidence="8 9" key="1">
    <citation type="submission" date="2024-10" db="EMBL/GenBank/DDBJ databases">
        <title>Updated reference genomes for cyclostephanoid diatoms.</title>
        <authorList>
            <person name="Roberts W.R."/>
            <person name="Alverson A.J."/>
        </authorList>
    </citation>
    <scope>NUCLEOTIDE SEQUENCE [LARGE SCALE GENOMIC DNA]</scope>
    <source>
        <strain evidence="8 9">AJA276-08</strain>
    </source>
</reference>
<accession>A0ABD3PW81</accession>
<evidence type="ECO:0000256" key="2">
    <source>
        <dbReference type="ARBA" id="ARBA00022475"/>
    </source>
</evidence>
<gene>
    <name evidence="8" type="ORF">ACHAW5_002900</name>
</gene>
<dbReference type="InterPro" id="IPR015414">
    <property type="entry name" value="TMEM64"/>
</dbReference>
<keyword evidence="9" id="KW-1185">Reference proteome</keyword>
<proteinExistence type="predicted"/>
<keyword evidence="3 6" id="KW-0812">Transmembrane</keyword>
<dbReference type="PANTHER" id="PTHR12677:SF59">
    <property type="entry name" value="GOLGI APPARATUS MEMBRANE PROTEIN TVP38-RELATED"/>
    <property type="match status" value="1"/>
</dbReference>
<dbReference type="GO" id="GO:0005886">
    <property type="term" value="C:plasma membrane"/>
    <property type="evidence" value="ECO:0007669"/>
    <property type="project" value="UniProtKB-SubCell"/>
</dbReference>
<feature type="domain" description="VTT" evidence="7">
    <location>
        <begin position="27"/>
        <end position="145"/>
    </location>
</feature>
<feature type="transmembrane region" description="Helical" evidence="6">
    <location>
        <begin position="120"/>
        <end position="143"/>
    </location>
</feature>